<name>A0A2T5P5Z4_9PSED</name>
<dbReference type="InterPro" id="IPR010595">
    <property type="entry name" value="DUF1161"/>
</dbReference>
<evidence type="ECO:0000313" key="3">
    <source>
        <dbReference type="Proteomes" id="UP000244064"/>
    </source>
</evidence>
<comment type="caution">
    <text evidence="2">The sequence shown here is derived from an EMBL/GenBank/DDBJ whole genome shotgun (WGS) entry which is preliminary data.</text>
</comment>
<accession>A0A2T5P5Z4</accession>
<keyword evidence="3" id="KW-1185">Reference proteome</keyword>
<feature type="signal peptide" evidence="1">
    <location>
        <begin position="1"/>
        <end position="19"/>
    </location>
</feature>
<dbReference type="OrthoDB" id="9152878at2"/>
<dbReference type="RefSeq" id="WP_108109001.1">
    <property type="nucleotide sequence ID" value="NZ_QASN01000021.1"/>
</dbReference>
<reference evidence="2 3" key="1">
    <citation type="submission" date="2018-04" db="EMBL/GenBank/DDBJ databases">
        <title>Pseudomonas sp. nov., isolated from mangrove soil.</title>
        <authorList>
            <person name="Chen C."/>
        </authorList>
    </citation>
    <scope>NUCLEOTIDE SEQUENCE [LARGE SCALE GENOMIC DNA]</scope>
    <source>
        <strain evidence="2 3">TC-11</strain>
    </source>
</reference>
<dbReference type="Proteomes" id="UP000244064">
    <property type="component" value="Unassembled WGS sequence"/>
</dbReference>
<dbReference type="AlphaFoldDB" id="A0A2T5P5Z4"/>
<keyword evidence="1" id="KW-0732">Signal</keyword>
<organism evidence="2 3">
    <name type="scientific">Pseudomonas mangrovi</name>
    <dbReference type="NCBI Taxonomy" id="2161748"/>
    <lineage>
        <taxon>Bacteria</taxon>
        <taxon>Pseudomonadati</taxon>
        <taxon>Pseudomonadota</taxon>
        <taxon>Gammaproteobacteria</taxon>
        <taxon>Pseudomonadales</taxon>
        <taxon>Pseudomonadaceae</taxon>
        <taxon>Pseudomonas</taxon>
    </lineage>
</organism>
<dbReference type="EMBL" id="QASN01000021">
    <property type="protein sequence ID" value="PTU73134.1"/>
    <property type="molecule type" value="Genomic_DNA"/>
</dbReference>
<sequence length="76" mass="8111">MKKRVLGLALSLCSLSVFAAAKPCEELKSEIEAKIQANGATQYTLEIVDKGSESDSEMKVVGSCDGGTKEIVYKRG</sequence>
<protein>
    <recommendedName>
        <fullName evidence="4">DUF1161 domain-containing protein</fullName>
    </recommendedName>
</protein>
<dbReference type="Pfam" id="PF06649">
    <property type="entry name" value="DUF1161"/>
    <property type="match status" value="1"/>
</dbReference>
<evidence type="ECO:0000313" key="2">
    <source>
        <dbReference type="EMBL" id="PTU73134.1"/>
    </source>
</evidence>
<gene>
    <name evidence="2" type="ORF">DBO85_17990</name>
</gene>
<feature type="chain" id="PRO_5015419181" description="DUF1161 domain-containing protein" evidence="1">
    <location>
        <begin position="20"/>
        <end position="76"/>
    </location>
</feature>
<evidence type="ECO:0000256" key="1">
    <source>
        <dbReference type="SAM" id="SignalP"/>
    </source>
</evidence>
<proteinExistence type="predicted"/>
<evidence type="ECO:0008006" key="4">
    <source>
        <dbReference type="Google" id="ProtNLM"/>
    </source>
</evidence>